<keyword evidence="2" id="KW-1185">Reference proteome</keyword>
<dbReference type="PANTHER" id="PTHR15435:SF2">
    <property type="entry name" value="KICSTOR COMPLEX PROTEIN KAPTIN"/>
    <property type="match status" value="1"/>
</dbReference>
<comment type="caution">
    <text evidence="1">The sequence shown here is derived from an EMBL/GenBank/DDBJ whole genome shotgun (WGS) entry which is preliminary data.</text>
</comment>
<name>A0A1X2HP40_SYNRA</name>
<sequence length="467" mass="53143">MSAFHPVSSTEDELFKETHYARYGVERTNIYGLATFESRLPTFLDRQEEFPSHRVVDVPTPEKPATRVLKKPVRHLVAASASEMTSHLSRDGYWTSLHLDLGLEAGQVEIIAVDAVETESAAPTVLLAIAVAERHDPEGHSMQYALHFFSTAKDQPLPYLEQALAGIRDSCHTIPMASAPMHLTHTTVQYQGHSRLAFLLSSMDGAVHMTLYDPDRQQFITETVSDHFPILSQLSESRTRVLFLSFFDRPNGQRVMCAGGQDGDVILAFYKDGRETRVEKTRVFSPITSTLLFQPRVSNTVREDDQLHLVVTCAIEQAIVYRSIETNGLSKGRSLPQSGYYDSVLCSHVMDVDWDGEREILIGTYGRQVLIYKQVAGTQDYNVLWRRQFAYPIYRMAHLDLNRDGLDELIVSTMYGIHIFQPNMRRARERLLDVLQHVEGSKRRIAELLLEYRHQKEMEKAIVFASQ</sequence>
<evidence type="ECO:0008006" key="3">
    <source>
        <dbReference type="Google" id="ProtNLM"/>
    </source>
</evidence>
<dbReference type="Proteomes" id="UP000242180">
    <property type="component" value="Unassembled WGS sequence"/>
</dbReference>
<dbReference type="STRING" id="13706.A0A1X2HP40"/>
<protein>
    <recommendedName>
        <fullName evidence="3">Kaptin</fullName>
    </recommendedName>
</protein>
<evidence type="ECO:0000313" key="1">
    <source>
        <dbReference type="EMBL" id="ORZ01117.1"/>
    </source>
</evidence>
<evidence type="ECO:0000313" key="2">
    <source>
        <dbReference type="Proteomes" id="UP000242180"/>
    </source>
</evidence>
<dbReference type="OMA" id="VTCAIEQ"/>
<dbReference type="GO" id="GO:0015629">
    <property type="term" value="C:actin cytoskeleton"/>
    <property type="evidence" value="ECO:0007669"/>
    <property type="project" value="InterPro"/>
</dbReference>
<dbReference type="GO" id="GO:1904262">
    <property type="term" value="P:negative regulation of TORC1 signaling"/>
    <property type="evidence" value="ECO:0007669"/>
    <property type="project" value="TreeGrafter"/>
</dbReference>
<accession>A0A1X2HP40</accession>
<reference evidence="1 2" key="1">
    <citation type="submission" date="2016-07" db="EMBL/GenBank/DDBJ databases">
        <title>Pervasive Adenine N6-methylation of Active Genes in Fungi.</title>
        <authorList>
            <consortium name="DOE Joint Genome Institute"/>
            <person name="Mondo S.J."/>
            <person name="Dannebaum R.O."/>
            <person name="Kuo R.C."/>
            <person name="Labutti K."/>
            <person name="Haridas S."/>
            <person name="Kuo A."/>
            <person name="Salamov A."/>
            <person name="Ahrendt S.R."/>
            <person name="Lipzen A."/>
            <person name="Sullivan W."/>
            <person name="Andreopoulos W.B."/>
            <person name="Clum A."/>
            <person name="Lindquist E."/>
            <person name="Daum C."/>
            <person name="Ramamoorthy G.K."/>
            <person name="Gryganskyi A."/>
            <person name="Culley D."/>
            <person name="Magnuson J.K."/>
            <person name="James T.Y."/>
            <person name="O'Malley M.A."/>
            <person name="Stajich J.E."/>
            <person name="Spatafora J.W."/>
            <person name="Visel A."/>
            <person name="Grigoriev I.V."/>
        </authorList>
    </citation>
    <scope>NUCLEOTIDE SEQUENCE [LARGE SCALE GENOMIC DNA]</scope>
    <source>
        <strain evidence="1 2">NRRL 2496</strain>
    </source>
</reference>
<proteinExistence type="predicted"/>
<dbReference type="InParanoid" id="A0A1X2HP40"/>
<dbReference type="GO" id="GO:0007015">
    <property type="term" value="P:actin filament organization"/>
    <property type="evidence" value="ECO:0007669"/>
    <property type="project" value="InterPro"/>
</dbReference>
<dbReference type="InterPro" id="IPR029982">
    <property type="entry name" value="Kptn"/>
</dbReference>
<gene>
    <name evidence="1" type="ORF">BCR43DRAFT_522020</name>
</gene>
<dbReference type="SUPFAM" id="SSF69318">
    <property type="entry name" value="Integrin alpha N-terminal domain"/>
    <property type="match status" value="1"/>
</dbReference>
<dbReference type="OrthoDB" id="10267127at2759"/>
<dbReference type="GO" id="GO:0051015">
    <property type="term" value="F:actin filament binding"/>
    <property type="evidence" value="ECO:0007669"/>
    <property type="project" value="TreeGrafter"/>
</dbReference>
<dbReference type="EMBL" id="MCGN01000002">
    <property type="protein sequence ID" value="ORZ01117.1"/>
    <property type="molecule type" value="Genomic_DNA"/>
</dbReference>
<dbReference type="GO" id="GO:0034198">
    <property type="term" value="P:cellular response to amino acid starvation"/>
    <property type="evidence" value="ECO:0007669"/>
    <property type="project" value="TreeGrafter"/>
</dbReference>
<dbReference type="InterPro" id="IPR028994">
    <property type="entry name" value="Integrin_alpha_N"/>
</dbReference>
<dbReference type="AlphaFoldDB" id="A0A1X2HP40"/>
<dbReference type="PANTHER" id="PTHR15435">
    <property type="entry name" value="KICSTOR COMPLEX PROTEIN KAPTIN"/>
    <property type="match status" value="1"/>
</dbReference>
<organism evidence="1 2">
    <name type="scientific">Syncephalastrum racemosum</name>
    <name type="common">Filamentous fungus</name>
    <dbReference type="NCBI Taxonomy" id="13706"/>
    <lineage>
        <taxon>Eukaryota</taxon>
        <taxon>Fungi</taxon>
        <taxon>Fungi incertae sedis</taxon>
        <taxon>Mucoromycota</taxon>
        <taxon>Mucoromycotina</taxon>
        <taxon>Mucoromycetes</taxon>
        <taxon>Mucorales</taxon>
        <taxon>Syncephalastraceae</taxon>
        <taxon>Syncephalastrum</taxon>
    </lineage>
</organism>